<dbReference type="PROSITE" id="PS51257">
    <property type="entry name" value="PROKAR_LIPOPROTEIN"/>
    <property type="match status" value="1"/>
</dbReference>
<dbReference type="Pfam" id="PF04390">
    <property type="entry name" value="LptE"/>
    <property type="match status" value="1"/>
</dbReference>
<evidence type="ECO:0000313" key="2">
    <source>
        <dbReference type="Proteomes" id="UP001241472"/>
    </source>
</evidence>
<protein>
    <submittedName>
        <fullName evidence="1">LPS-assembly lipoprotein</fullName>
    </submittedName>
</protein>
<dbReference type="InterPro" id="IPR007485">
    <property type="entry name" value="LPS_assembly_LptE"/>
</dbReference>
<evidence type="ECO:0000313" key="1">
    <source>
        <dbReference type="EMBL" id="MDP9839248.1"/>
    </source>
</evidence>
<dbReference type="SUPFAM" id="SSF159594">
    <property type="entry name" value="XCC0632-like"/>
    <property type="match status" value="1"/>
</dbReference>
<name>A0ABT9PXP3_9HYPH</name>
<dbReference type="EMBL" id="JAUSRF010000014">
    <property type="protein sequence ID" value="MDP9839248.1"/>
    <property type="molecule type" value="Genomic_DNA"/>
</dbReference>
<dbReference type="Proteomes" id="UP001241472">
    <property type="component" value="Unassembled WGS sequence"/>
</dbReference>
<comment type="caution">
    <text evidence="1">The sequence shown here is derived from an EMBL/GenBank/DDBJ whole genome shotgun (WGS) entry which is preliminary data.</text>
</comment>
<gene>
    <name evidence="1" type="ORF">J2T09_004023</name>
</gene>
<reference evidence="1 2" key="1">
    <citation type="submission" date="2023-07" db="EMBL/GenBank/DDBJ databases">
        <title>Sorghum-associated microbial communities from plants grown in Nebraska, USA.</title>
        <authorList>
            <person name="Schachtman D."/>
        </authorList>
    </citation>
    <scope>NUCLEOTIDE SEQUENCE [LARGE SCALE GENOMIC DNA]</scope>
    <source>
        <strain evidence="1 2">DS1307</strain>
    </source>
</reference>
<dbReference type="RefSeq" id="WP_306837714.1">
    <property type="nucleotide sequence ID" value="NZ_JAUSRF010000014.1"/>
</dbReference>
<dbReference type="Gene3D" id="3.30.160.150">
    <property type="entry name" value="Lipoprotein like domain"/>
    <property type="match status" value="1"/>
</dbReference>
<organism evidence="1 2">
    <name type="scientific">Neorhizobium huautlense</name>
    <dbReference type="NCBI Taxonomy" id="67774"/>
    <lineage>
        <taxon>Bacteria</taxon>
        <taxon>Pseudomonadati</taxon>
        <taxon>Pseudomonadota</taxon>
        <taxon>Alphaproteobacteria</taxon>
        <taxon>Hyphomicrobiales</taxon>
        <taxon>Rhizobiaceae</taxon>
        <taxon>Rhizobium/Agrobacterium group</taxon>
        <taxon>Neorhizobium</taxon>
    </lineage>
</organism>
<accession>A0ABT9PXP3</accession>
<proteinExistence type="predicted"/>
<keyword evidence="2" id="KW-1185">Reference proteome</keyword>
<sequence>MSNVTKDLLRIGRTASIAAVLVALAGCQVKPLYAVSPEGTSTGQQLAAIEFSQADDRIEQAVRNELIFLTSGGAGESKNPAYKLAMNVTSFRQNVLDEQVTNSLIPGRVTLTATYSLTRVSDGKVLRTSTRKSTALLDVSAQEFAEMRAYRDAENRAAKQLAEFIRGDIATTLGRQ</sequence>
<keyword evidence="1" id="KW-0449">Lipoprotein</keyword>